<name>T2M2Y1_HYDVU</name>
<dbReference type="EMBL" id="HAAD01000140">
    <property type="protein sequence ID" value="CDG66372.1"/>
    <property type="molecule type" value="mRNA"/>
</dbReference>
<dbReference type="PANTHER" id="PTHR12687:SF4">
    <property type="entry name" value="NUCLEOLAR COMPLEX PROTEIN 2 HOMOLOG"/>
    <property type="match status" value="1"/>
</dbReference>
<evidence type="ECO:0000256" key="4">
    <source>
        <dbReference type="SAM" id="MobiDB-lite"/>
    </source>
</evidence>
<dbReference type="GO" id="GO:0005654">
    <property type="term" value="C:nucleoplasm"/>
    <property type="evidence" value="ECO:0007669"/>
    <property type="project" value="TreeGrafter"/>
</dbReference>
<dbReference type="PANTHER" id="PTHR12687">
    <property type="entry name" value="NUCLEOLAR COMPLEX 2 AND RAD4-RELATED"/>
    <property type="match status" value="1"/>
</dbReference>
<feature type="region of interest" description="Disordered" evidence="4">
    <location>
        <begin position="40"/>
        <end position="78"/>
    </location>
</feature>
<reference evidence="5" key="1">
    <citation type="journal article" date="2013" name="Genome Biol. Evol.">
        <title>Punctuated emergences of genetic and phenotypic innovations in eumetazoan, bilaterian, euteleostome, and hominidae ancestors.</title>
        <authorList>
            <person name="Wenger Y."/>
            <person name="Galliot B."/>
        </authorList>
    </citation>
    <scope>NUCLEOTIDE SEQUENCE</scope>
    <source>
        <tissue evidence="5">Whole animals</tissue>
    </source>
</reference>
<dbReference type="InterPro" id="IPR016024">
    <property type="entry name" value="ARM-type_fold"/>
</dbReference>
<feature type="compositionally biased region" description="Acidic residues" evidence="4">
    <location>
        <begin position="108"/>
        <end position="123"/>
    </location>
</feature>
<accession>T2M2Y1</accession>
<evidence type="ECO:0000256" key="1">
    <source>
        <dbReference type="ARBA" id="ARBA00004123"/>
    </source>
</evidence>
<dbReference type="InterPro" id="IPR005343">
    <property type="entry name" value="Noc2"/>
</dbReference>
<comment type="subcellular location">
    <subcellularLocation>
        <location evidence="1">Nucleus</location>
    </subcellularLocation>
</comment>
<dbReference type="OrthoDB" id="10266662at2759"/>
<dbReference type="GO" id="GO:0030691">
    <property type="term" value="C:Noc2p-Noc3p complex"/>
    <property type="evidence" value="ECO:0007669"/>
    <property type="project" value="TreeGrafter"/>
</dbReference>
<dbReference type="GO" id="GO:0042273">
    <property type="term" value="P:ribosomal large subunit biogenesis"/>
    <property type="evidence" value="ECO:0007669"/>
    <property type="project" value="TreeGrafter"/>
</dbReference>
<dbReference type="AlphaFoldDB" id="T2M2Y1"/>
<feature type="compositionally biased region" description="Basic and acidic residues" evidence="4">
    <location>
        <begin position="48"/>
        <end position="74"/>
    </location>
</feature>
<dbReference type="GO" id="GO:0030690">
    <property type="term" value="C:Noc1p-Noc2p complex"/>
    <property type="evidence" value="ECO:0007669"/>
    <property type="project" value="TreeGrafter"/>
</dbReference>
<sequence>LTSRIYIFCNTYTLKNSLKMSIKKIKKKIKNMSADEFMEQFDSDDSEEKSIETKSQSDSKKYNKECDSEVDLKSHKSQLGRLKEKDPAFYEFLKENDEELLEFSDSDAEGELDDEQPDVEEVQDNNNEKETATEHEGITVSSKKIQIWKKGVEKKSVKTLKRVLSAFHSAVEAMSPPDAEAVQVEKKKSKYLVNSSMFNSIVAMCLNYTVPILTKHLDYVKEKKSKKVLLPTTSKRWSTIKVTVKRYLVDILQVLRQLTDSNVLSVILHHCQLLCPFYSCFPKISKMFLKRLTRMWSSGEEHGRVLAFMCIRKITLLSPNLLEFVLKKMYLNFVRNSKFITPKTQPLIMFMRNSLVEMFALNENATYRHAFVYIRQLAIHLRNAVTMKEKDSIQSVYNWQFISCLQLWAQVVSELGGAGSSDTLKPLIYPVVQIIIGVIRLIPSSRYYPIRFKCIESLNLISEKTNLYIPTASFILEVLESEEFQKKPKSSEKPPDYNGVLKFSKTQLQTKGFQDITTDVAFESLLHYYVIYSNSIAFPELVFPIRQRVKRLLKKSKAPKLCKDMKVLIEKLQCHADEISRIRGKVTFSPKDIDDVRKWESDQSKKNNVLRQFYNNWKKMNENTIKDVGKYANGPEIKKKPASSLKRKNIADVKEPVKKKIKNKATANDEDVVEDFRFSDSDDGNDDE</sequence>
<evidence type="ECO:0000256" key="2">
    <source>
        <dbReference type="ARBA" id="ARBA00005907"/>
    </source>
</evidence>
<evidence type="ECO:0000256" key="3">
    <source>
        <dbReference type="ARBA" id="ARBA00023242"/>
    </source>
</evidence>
<proteinExistence type="evidence at transcript level"/>
<feature type="non-terminal residue" evidence="5">
    <location>
        <position position="1"/>
    </location>
</feature>
<gene>
    <name evidence="5" type="primary">NOC2L</name>
</gene>
<organism evidence="5">
    <name type="scientific">Hydra vulgaris</name>
    <name type="common">Hydra</name>
    <name type="synonym">Hydra attenuata</name>
    <dbReference type="NCBI Taxonomy" id="6087"/>
    <lineage>
        <taxon>Eukaryota</taxon>
        <taxon>Metazoa</taxon>
        <taxon>Cnidaria</taxon>
        <taxon>Hydrozoa</taxon>
        <taxon>Hydroidolina</taxon>
        <taxon>Anthoathecata</taxon>
        <taxon>Aplanulata</taxon>
        <taxon>Hydridae</taxon>
        <taxon>Hydra</taxon>
    </lineage>
</organism>
<keyword evidence="3" id="KW-0539">Nucleus</keyword>
<protein>
    <submittedName>
        <fullName evidence="5">Nucleolar complex protein 2 homolog</fullName>
    </submittedName>
</protein>
<feature type="compositionally biased region" description="Basic and acidic residues" evidence="4">
    <location>
        <begin position="126"/>
        <end position="137"/>
    </location>
</feature>
<dbReference type="SUPFAM" id="SSF48371">
    <property type="entry name" value="ARM repeat"/>
    <property type="match status" value="1"/>
</dbReference>
<feature type="region of interest" description="Disordered" evidence="4">
    <location>
        <begin position="108"/>
        <end position="137"/>
    </location>
</feature>
<dbReference type="GO" id="GO:0005730">
    <property type="term" value="C:nucleolus"/>
    <property type="evidence" value="ECO:0007669"/>
    <property type="project" value="TreeGrafter"/>
</dbReference>
<dbReference type="GO" id="GO:0003714">
    <property type="term" value="F:transcription corepressor activity"/>
    <property type="evidence" value="ECO:0007669"/>
    <property type="project" value="TreeGrafter"/>
</dbReference>
<feature type="region of interest" description="Disordered" evidence="4">
    <location>
        <begin position="632"/>
        <end position="651"/>
    </location>
</feature>
<dbReference type="GO" id="GO:0000122">
    <property type="term" value="P:negative regulation of transcription by RNA polymerase II"/>
    <property type="evidence" value="ECO:0007669"/>
    <property type="project" value="TreeGrafter"/>
</dbReference>
<evidence type="ECO:0000313" key="5">
    <source>
        <dbReference type="EMBL" id="CDG66372.1"/>
    </source>
</evidence>
<dbReference type="GO" id="GO:0042393">
    <property type="term" value="F:histone binding"/>
    <property type="evidence" value="ECO:0007669"/>
    <property type="project" value="TreeGrafter"/>
</dbReference>
<dbReference type="Pfam" id="PF03715">
    <property type="entry name" value="Noc2"/>
    <property type="match status" value="1"/>
</dbReference>
<comment type="similarity">
    <text evidence="2">Belongs to the NOC2 family.</text>
</comment>